<reference evidence="3 4" key="1">
    <citation type="journal article" date="2016" name="Nat. Commun.">
        <title>Thousands of microbial genomes shed light on interconnected biogeochemical processes in an aquifer system.</title>
        <authorList>
            <person name="Anantharaman K."/>
            <person name="Brown C.T."/>
            <person name="Hug L.A."/>
            <person name="Sharon I."/>
            <person name="Castelle C.J."/>
            <person name="Probst A.J."/>
            <person name="Thomas B.C."/>
            <person name="Singh A."/>
            <person name="Wilkins M.J."/>
            <person name="Karaoz U."/>
            <person name="Brodie E.L."/>
            <person name="Williams K.H."/>
            <person name="Hubbard S.S."/>
            <person name="Banfield J.F."/>
        </authorList>
    </citation>
    <scope>NUCLEOTIDE SEQUENCE [LARGE SCALE GENOMIC DNA]</scope>
</reference>
<feature type="transmembrane region" description="Helical" evidence="1">
    <location>
        <begin position="55"/>
        <end position="75"/>
    </location>
</feature>
<evidence type="ECO:0000256" key="2">
    <source>
        <dbReference type="SAM" id="SignalP"/>
    </source>
</evidence>
<dbReference type="EMBL" id="MEWX01000022">
    <property type="protein sequence ID" value="OGC80452.1"/>
    <property type="molecule type" value="Genomic_DNA"/>
</dbReference>
<dbReference type="Pfam" id="PF18895">
    <property type="entry name" value="T4SS_pilin"/>
    <property type="match status" value="1"/>
</dbReference>
<keyword evidence="1" id="KW-0472">Membrane</keyword>
<name>A0A1F4XFK6_9BACT</name>
<keyword evidence="1" id="KW-0812">Transmembrane</keyword>
<comment type="caution">
    <text evidence="3">The sequence shown here is derived from an EMBL/GenBank/DDBJ whole genome shotgun (WGS) entry which is preliminary data.</text>
</comment>
<proteinExistence type="predicted"/>
<sequence>MLFPKIIKRLTLPLLLFYFAAALAFSKTTRAAEDPPLGSDCGDAGCFVEDIQTVVNFLSAGVGIVVVAMIIIGGIQYTMAGDNPQAVSEAKSRIKNALFGLLAYALTFAFLNWLIPGGVF</sequence>
<gene>
    <name evidence="3" type="ORF">A2943_00400</name>
</gene>
<keyword evidence="2" id="KW-0732">Signal</keyword>
<dbReference type="InterPro" id="IPR043993">
    <property type="entry name" value="T4SS_pilin"/>
</dbReference>
<dbReference type="AlphaFoldDB" id="A0A1F4XFK6"/>
<feature type="transmembrane region" description="Helical" evidence="1">
    <location>
        <begin position="96"/>
        <end position="115"/>
    </location>
</feature>
<evidence type="ECO:0000256" key="1">
    <source>
        <dbReference type="SAM" id="Phobius"/>
    </source>
</evidence>
<protein>
    <submittedName>
        <fullName evidence="3">Uncharacterized protein</fullName>
    </submittedName>
</protein>
<dbReference type="Proteomes" id="UP000176185">
    <property type="component" value="Unassembled WGS sequence"/>
</dbReference>
<evidence type="ECO:0000313" key="4">
    <source>
        <dbReference type="Proteomes" id="UP000176185"/>
    </source>
</evidence>
<evidence type="ECO:0000313" key="3">
    <source>
        <dbReference type="EMBL" id="OGC80452.1"/>
    </source>
</evidence>
<organism evidence="3 4">
    <name type="scientific">Candidatus Adlerbacteria bacterium RIFCSPLOWO2_01_FULL_51_16</name>
    <dbReference type="NCBI Taxonomy" id="1797243"/>
    <lineage>
        <taxon>Bacteria</taxon>
        <taxon>Candidatus Adleribacteriota</taxon>
    </lineage>
</organism>
<feature type="chain" id="PRO_5009515315" evidence="2">
    <location>
        <begin position="32"/>
        <end position="120"/>
    </location>
</feature>
<keyword evidence="1" id="KW-1133">Transmembrane helix</keyword>
<feature type="signal peptide" evidence="2">
    <location>
        <begin position="1"/>
        <end position="31"/>
    </location>
</feature>
<accession>A0A1F4XFK6</accession>
<dbReference type="STRING" id="1797243.A2943_00400"/>